<dbReference type="Proteomes" id="UP001187471">
    <property type="component" value="Unassembled WGS sequence"/>
</dbReference>
<proteinExistence type="predicted"/>
<reference evidence="2" key="1">
    <citation type="submission" date="2022-12" db="EMBL/GenBank/DDBJ databases">
        <title>Draft genome assemblies for two species of Escallonia (Escalloniales).</title>
        <authorList>
            <person name="Chanderbali A."/>
            <person name="Dervinis C."/>
            <person name="Anghel I."/>
            <person name="Soltis D."/>
            <person name="Soltis P."/>
            <person name="Zapata F."/>
        </authorList>
    </citation>
    <scope>NUCLEOTIDE SEQUENCE</scope>
    <source>
        <strain evidence="2">UCBG92.1500</strain>
        <tissue evidence="2">Leaf</tissue>
    </source>
</reference>
<comment type="caution">
    <text evidence="2">The sequence shown here is derived from an EMBL/GenBank/DDBJ whole genome shotgun (WGS) entry which is preliminary data.</text>
</comment>
<name>A0AA88REX9_9ASTE</name>
<dbReference type="EMBL" id="JAVXUO010000896">
    <property type="protein sequence ID" value="KAK2988279.1"/>
    <property type="molecule type" value="Genomic_DNA"/>
</dbReference>
<dbReference type="GO" id="GO:0005634">
    <property type="term" value="C:nucleus"/>
    <property type="evidence" value="ECO:0007669"/>
    <property type="project" value="InterPro"/>
</dbReference>
<dbReference type="SUPFAM" id="SSF52047">
    <property type="entry name" value="RNI-like"/>
    <property type="match status" value="1"/>
</dbReference>
<feature type="region of interest" description="Disordered" evidence="1">
    <location>
        <begin position="548"/>
        <end position="575"/>
    </location>
</feature>
<protein>
    <recommendedName>
        <fullName evidence="4">Protein TONSOKU</fullName>
    </recommendedName>
</protein>
<evidence type="ECO:0000313" key="2">
    <source>
        <dbReference type="EMBL" id="KAK2988279.1"/>
    </source>
</evidence>
<dbReference type="InterPro" id="IPR044227">
    <property type="entry name" value="TONSOKU"/>
</dbReference>
<dbReference type="PANTHER" id="PTHR47684:SF1">
    <property type="entry name" value="PROTEIN TONSOKU"/>
    <property type="match status" value="1"/>
</dbReference>
<dbReference type="PANTHER" id="PTHR47684">
    <property type="entry name" value="PROTEIN TONSOKU"/>
    <property type="match status" value="1"/>
</dbReference>
<evidence type="ECO:0008006" key="4">
    <source>
        <dbReference type="Google" id="ProtNLM"/>
    </source>
</evidence>
<evidence type="ECO:0000313" key="3">
    <source>
        <dbReference type="Proteomes" id="UP001187471"/>
    </source>
</evidence>
<gene>
    <name evidence="2" type="ORF">RJ640_016859</name>
</gene>
<dbReference type="InterPro" id="IPR032675">
    <property type="entry name" value="LRR_dom_sf"/>
</dbReference>
<accession>A0AA88REX9</accession>
<dbReference type="GO" id="GO:0040029">
    <property type="term" value="P:epigenetic regulation of gene expression"/>
    <property type="evidence" value="ECO:0007669"/>
    <property type="project" value="InterPro"/>
</dbReference>
<keyword evidence="3" id="KW-1185">Reference proteome</keyword>
<dbReference type="Gene3D" id="3.80.10.10">
    <property type="entry name" value="Ribonuclease Inhibitor"/>
    <property type="match status" value="2"/>
</dbReference>
<evidence type="ECO:0000256" key="1">
    <source>
        <dbReference type="SAM" id="MobiDB-lite"/>
    </source>
</evidence>
<dbReference type="AlphaFoldDB" id="A0AA88REX9"/>
<dbReference type="GO" id="GO:0072423">
    <property type="term" value="P:response to DNA damage checkpoint signaling"/>
    <property type="evidence" value="ECO:0007669"/>
    <property type="project" value="InterPro"/>
</dbReference>
<dbReference type="GO" id="GO:0009933">
    <property type="term" value="P:meristem structural organization"/>
    <property type="evidence" value="ECO:0007669"/>
    <property type="project" value="InterPro"/>
</dbReference>
<sequence>MALSSVKDTDAKWLILLVWQDVSPVASNCDISAFTPYDLEESTCSHKSRSSKLAVQDANDIRSSSTNEAFKNFNFGAYGSRCDADDPENILCVFISPPLLRYKYHLSYYTYFVFDNMRTLMHALMRVLQQHLIFKIEDDFVHVDPCSCVVNGTLSIERMKVAVACLYYSQLPQDKRSKGRQLNSGLLPVIQHMKCGERALESLEVVDDLKDRFKQKDWAPKRLMKLYIDCCKELSEPPNLKLLEKLYILEVSEDEVTVSDCELQDVSVAPLFNALHMHKPVALLNLSHNLLGNETMEKLQQVFISSSQKYGGLVLDLHCNRFGPTALFQICECPVLFTRLEVLNISGNRLTDACASYLSTILQNCKALYSLNIERCSITSRTIQKIADSLDSGSVLAQLCLGALAVTAVLLNDGALQLLESLSNETQELVKLDLSSCGLTSQYIVRLNAENSVINGILELNLGGNPIMQEILQALAVNTSLEVLNLAENINPNENSTLHHGFARVKERSNSLQADLNLFESSLKASAYEEVETAQQELCAVNRDSNQLEVADSEDDEDGEKPSISGFDGSCMGSSKKSPNLWSQFIQELSGAISTAKQLQLEFRVIAFVCGG</sequence>
<organism evidence="2 3">
    <name type="scientific">Escallonia rubra</name>
    <dbReference type="NCBI Taxonomy" id="112253"/>
    <lineage>
        <taxon>Eukaryota</taxon>
        <taxon>Viridiplantae</taxon>
        <taxon>Streptophyta</taxon>
        <taxon>Embryophyta</taxon>
        <taxon>Tracheophyta</taxon>
        <taxon>Spermatophyta</taxon>
        <taxon>Magnoliopsida</taxon>
        <taxon>eudicotyledons</taxon>
        <taxon>Gunneridae</taxon>
        <taxon>Pentapetalae</taxon>
        <taxon>asterids</taxon>
        <taxon>campanulids</taxon>
        <taxon>Escalloniales</taxon>
        <taxon>Escalloniaceae</taxon>
        <taxon>Escallonia</taxon>
    </lineage>
</organism>